<gene>
    <name evidence="4" type="ORF">KIM372_12320</name>
</gene>
<dbReference type="GO" id="GO:0008233">
    <property type="term" value="F:peptidase activity"/>
    <property type="evidence" value="ECO:0007669"/>
    <property type="project" value="UniProtKB-KW"/>
</dbReference>
<organism evidence="4 5">
    <name type="scientific">Bombiscardovia nodaiensis</name>
    <dbReference type="NCBI Taxonomy" id="2932181"/>
    <lineage>
        <taxon>Bacteria</taxon>
        <taxon>Bacillati</taxon>
        <taxon>Actinomycetota</taxon>
        <taxon>Actinomycetes</taxon>
        <taxon>Bifidobacteriales</taxon>
        <taxon>Bifidobacteriaceae</taxon>
        <taxon>Bombiscardovia</taxon>
    </lineage>
</organism>
<feature type="compositionally biased region" description="Basic and acidic residues" evidence="1">
    <location>
        <begin position="137"/>
        <end position="147"/>
    </location>
</feature>
<reference evidence="4 5" key="1">
    <citation type="journal article" date="2023" name="Microbiol. Spectr.">
        <title>Symbiosis of Carpenter Bees with Uncharacterized Lactic Acid Bacteria Showing NAD Auxotrophy.</title>
        <authorList>
            <person name="Kawasaki S."/>
            <person name="Ozawa K."/>
            <person name="Mori T."/>
            <person name="Yamamoto A."/>
            <person name="Ito M."/>
            <person name="Ohkuma M."/>
            <person name="Sakamoto M."/>
            <person name="Matsutani M."/>
        </authorList>
    </citation>
    <scope>NUCLEOTIDE SEQUENCE [LARGE SCALE GENOMIC DNA]</scope>
    <source>
        <strain evidence="4 5">Kim37-2</strain>
    </source>
</reference>
<evidence type="ECO:0000259" key="3">
    <source>
        <dbReference type="Pfam" id="PF05362"/>
    </source>
</evidence>
<evidence type="ECO:0000256" key="1">
    <source>
        <dbReference type="SAM" id="MobiDB-lite"/>
    </source>
</evidence>
<feature type="transmembrane region" description="Helical" evidence="2">
    <location>
        <begin position="39"/>
        <end position="59"/>
    </location>
</feature>
<evidence type="ECO:0000313" key="5">
    <source>
        <dbReference type="Proteomes" id="UP001321766"/>
    </source>
</evidence>
<name>A0ABM8B8V5_9BIFI</name>
<keyword evidence="4" id="KW-0645">Protease</keyword>
<keyword evidence="2" id="KW-0472">Membrane</keyword>
<proteinExistence type="predicted"/>
<keyword evidence="5" id="KW-1185">Reference proteome</keyword>
<dbReference type="InterPro" id="IPR014721">
    <property type="entry name" value="Ribsml_uS5_D2-typ_fold_subgr"/>
</dbReference>
<protein>
    <submittedName>
        <fullName evidence="4">Lon protease</fullName>
    </submittedName>
</protein>
<dbReference type="InterPro" id="IPR020568">
    <property type="entry name" value="Ribosomal_Su5_D2-typ_SF"/>
</dbReference>
<dbReference type="EMBL" id="AP026798">
    <property type="protein sequence ID" value="BDR53325.1"/>
    <property type="molecule type" value="Genomic_DNA"/>
</dbReference>
<feature type="domain" description="Lon proteolytic" evidence="3">
    <location>
        <begin position="107"/>
        <end position="265"/>
    </location>
</feature>
<keyword evidence="2" id="KW-1133">Transmembrane helix</keyword>
<keyword evidence="4" id="KW-0378">Hydrolase</keyword>
<feature type="region of interest" description="Disordered" evidence="1">
    <location>
        <begin position="128"/>
        <end position="154"/>
    </location>
</feature>
<dbReference type="GO" id="GO:0006508">
    <property type="term" value="P:proteolysis"/>
    <property type="evidence" value="ECO:0007669"/>
    <property type="project" value="UniProtKB-KW"/>
</dbReference>
<dbReference type="Gene3D" id="3.30.230.10">
    <property type="match status" value="1"/>
</dbReference>
<dbReference type="Pfam" id="PF05362">
    <property type="entry name" value="Lon_C"/>
    <property type="match status" value="1"/>
</dbReference>
<sequence>MPVQDQEPQGFSGSQSEPAKQPRGLVAFLSQPYSNRTKALILALLLALFVLVLPSPYVIESPGPTQDVLGRSGSEPVIAIKGAPTFEGKGKLLLLTVNAEGIPGAPASGLQTLIAWADPHATVLPQEVVFPPGQSRQDYDKESKKDMSGSQDSASKQALAFMTKRYGTDTTGVDISMHVEDIGGPSAGLMYTLGAIDKLTPQDETGGQVIAGTGTMEKGGKVGRIGGIRLKMLGAKRDGATWFLAPAGNCDEVVGHVPDGLRDVRVSTLEEAYDALTKIGQGQASSLPHCTVAPSGKS</sequence>
<dbReference type="InterPro" id="IPR008269">
    <property type="entry name" value="Lon_proteolytic"/>
</dbReference>
<evidence type="ECO:0000256" key="2">
    <source>
        <dbReference type="SAM" id="Phobius"/>
    </source>
</evidence>
<accession>A0ABM8B8V5</accession>
<dbReference type="Proteomes" id="UP001321766">
    <property type="component" value="Chromosome"/>
</dbReference>
<keyword evidence="2" id="KW-0812">Transmembrane</keyword>
<dbReference type="SUPFAM" id="SSF54211">
    <property type="entry name" value="Ribosomal protein S5 domain 2-like"/>
    <property type="match status" value="1"/>
</dbReference>
<evidence type="ECO:0000313" key="4">
    <source>
        <dbReference type="EMBL" id="BDR53325.1"/>
    </source>
</evidence>